<accession>A0A2I4BW33</accession>
<evidence type="ECO:0000256" key="1">
    <source>
        <dbReference type="ARBA" id="ARBA00022473"/>
    </source>
</evidence>
<feature type="compositionally biased region" description="Basic and acidic residues" evidence="9">
    <location>
        <begin position="232"/>
        <end position="241"/>
    </location>
</feature>
<feature type="region of interest" description="Disordered" evidence="9">
    <location>
        <begin position="217"/>
        <end position="259"/>
    </location>
</feature>
<reference evidence="12" key="1">
    <citation type="submission" date="2025-08" db="UniProtKB">
        <authorList>
            <consortium name="RefSeq"/>
        </authorList>
    </citation>
    <scope>IDENTIFICATION</scope>
    <source>
        <strain evidence="12">Quisiro</strain>
        <tissue evidence="12">Liver</tissue>
    </source>
</reference>
<evidence type="ECO:0000256" key="8">
    <source>
        <dbReference type="RuleBase" id="RU000682"/>
    </source>
</evidence>
<feature type="region of interest" description="Disordered" evidence="9">
    <location>
        <begin position="271"/>
        <end position="302"/>
    </location>
</feature>
<dbReference type="CDD" id="cd00086">
    <property type="entry name" value="homeodomain"/>
    <property type="match status" value="1"/>
</dbReference>
<dbReference type="Gene3D" id="1.10.10.60">
    <property type="entry name" value="Homeodomain-like"/>
    <property type="match status" value="1"/>
</dbReference>
<dbReference type="RefSeq" id="XP_013871952.1">
    <property type="nucleotide sequence ID" value="XM_014016498.1"/>
</dbReference>
<feature type="domain" description="Homeobox" evidence="10">
    <location>
        <begin position="157"/>
        <end position="217"/>
    </location>
</feature>
<feature type="compositionally biased region" description="Basic and acidic residues" evidence="9">
    <location>
        <begin position="21"/>
        <end position="30"/>
    </location>
</feature>
<name>A0A2I4BW33_AUSLI</name>
<feature type="compositionally biased region" description="Polar residues" evidence="9">
    <location>
        <begin position="45"/>
        <end position="54"/>
    </location>
</feature>
<feature type="region of interest" description="Disordered" evidence="9">
    <location>
        <begin position="18"/>
        <end position="65"/>
    </location>
</feature>
<keyword evidence="11" id="KW-1185">Reference proteome</keyword>
<gene>
    <name evidence="12" type="primary">LOC106523156</name>
</gene>
<evidence type="ECO:0000256" key="5">
    <source>
        <dbReference type="ARBA" id="ARBA00023163"/>
    </source>
</evidence>
<dbReference type="InterPro" id="IPR020479">
    <property type="entry name" value="HD_metazoa"/>
</dbReference>
<evidence type="ECO:0000259" key="10">
    <source>
        <dbReference type="PROSITE" id="PS50071"/>
    </source>
</evidence>
<dbReference type="PRINTS" id="PR00024">
    <property type="entry name" value="HOMEOBOX"/>
</dbReference>
<dbReference type="GO" id="GO:0048812">
    <property type="term" value="P:neuron projection morphogenesis"/>
    <property type="evidence" value="ECO:0007669"/>
    <property type="project" value="TreeGrafter"/>
</dbReference>
<dbReference type="InterPro" id="IPR042768">
    <property type="entry name" value="MNX1/Ceh-12"/>
</dbReference>
<dbReference type="PROSITE" id="PS00027">
    <property type="entry name" value="HOMEOBOX_1"/>
    <property type="match status" value="1"/>
</dbReference>
<dbReference type="InterPro" id="IPR009057">
    <property type="entry name" value="Homeodomain-like_sf"/>
</dbReference>
<dbReference type="GeneID" id="106523156"/>
<dbReference type="InterPro" id="IPR001356">
    <property type="entry name" value="HD"/>
</dbReference>
<dbReference type="KEGG" id="alim:106523156"/>
<feature type="DNA-binding region" description="Homeobox" evidence="7">
    <location>
        <begin position="159"/>
        <end position="218"/>
    </location>
</feature>
<protein>
    <submittedName>
        <fullName evidence="12">Motor neuron and pancreas homeobox protein 1</fullName>
    </submittedName>
</protein>
<evidence type="ECO:0000256" key="3">
    <source>
        <dbReference type="ARBA" id="ARBA00023125"/>
    </source>
</evidence>
<evidence type="ECO:0000256" key="6">
    <source>
        <dbReference type="ARBA" id="ARBA00023242"/>
    </source>
</evidence>
<sequence>MIVSMEKSKNFRIDALLAHDAAPRTDRERASPGLFYSRSPDPASTCASEATSPQTNPPSVQPDVLSKPQVFSLSQSGLGALHQAGLIRSYPVESANPLAALGSQPPALVYPSFTQLLQPYTEQMQGGTNLALEPWIRAGMLMPRLGEFAPGQAALLGKCRRPRTAFTSQQLLELENQFKLNKYLSRPKRFEVATSLMLTETQVKIWFQNRRMKLKRSHKTKDKVAAASRTQDVQRIKHHDGSLSSGLEDEEDNEDGKVEIKKLGGATFGSFSFQRHGSGGNENSYSDGIREGGLRKNSGVVP</sequence>
<keyword evidence="2" id="KW-0805">Transcription regulation</keyword>
<evidence type="ECO:0000256" key="7">
    <source>
        <dbReference type="PROSITE-ProRule" id="PRU00108"/>
    </source>
</evidence>
<dbReference type="GO" id="GO:1990837">
    <property type="term" value="F:sequence-specific double-stranded DNA binding"/>
    <property type="evidence" value="ECO:0007669"/>
    <property type="project" value="TreeGrafter"/>
</dbReference>
<dbReference type="PANTHER" id="PTHR24335:SF4">
    <property type="entry name" value="EXTRA-EXTRA"/>
    <property type="match status" value="1"/>
</dbReference>
<evidence type="ECO:0000313" key="11">
    <source>
        <dbReference type="Proteomes" id="UP000192220"/>
    </source>
</evidence>
<organism evidence="11 12">
    <name type="scientific">Austrofundulus limnaeus</name>
    <name type="common">Annual killifish</name>
    <dbReference type="NCBI Taxonomy" id="52670"/>
    <lineage>
        <taxon>Eukaryota</taxon>
        <taxon>Metazoa</taxon>
        <taxon>Chordata</taxon>
        <taxon>Craniata</taxon>
        <taxon>Vertebrata</taxon>
        <taxon>Euteleostomi</taxon>
        <taxon>Actinopterygii</taxon>
        <taxon>Neopterygii</taxon>
        <taxon>Teleostei</taxon>
        <taxon>Neoteleostei</taxon>
        <taxon>Acanthomorphata</taxon>
        <taxon>Ovalentaria</taxon>
        <taxon>Atherinomorphae</taxon>
        <taxon>Cyprinodontiformes</taxon>
        <taxon>Rivulidae</taxon>
        <taxon>Austrofundulus</taxon>
    </lineage>
</organism>
<dbReference type="PANTHER" id="PTHR24335">
    <property type="entry name" value="MOTOR NEURON AND PANCREAS HOMEOBOX PROTEIN"/>
    <property type="match status" value="1"/>
</dbReference>
<dbReference type="GO" id="GO:0021520">
    <property type="term" value="P:spinal cord motor neuron cell fate specification"/>
    <property type="evidence" value="ECO:0007669"/>
    <property type="project" value="InterPro"/>
</dbReference>
<evidence type="ECO:0000313" key="12">
    <source>
        <dbReference type="RefSeq" id="XP_013871952.1"/>
    </source>
</evidence>
<dbReference type="Proteomes" id="UP000192220">
    <property type="component" value="Unplaced"/>
</dbReference>
<dbReference type="GO" id="GO:0000981">
    <property type="term" value="F:DNA-binding transcription factor activity, RNA polymerase II-specific"/>
    <property type="evidence" value="ECO:0007669"/>
    <property type="project" value="InterPro"/>
</dbReference>
<keyword evidence="1" id="KW-0217">Developmental protein</keyword>
<proteinExistence type="predicted"/>
<evidence type="ECO:0000256" key="4">
    <source>
        <dbReference type="ARBA" id="ARBA00023155"/>
    </source>
</evidence>
<keyword evidence="3 7" id="KW-0238">DNA-binding</keyword>
<dbReference type="OrthoDB" id="6159439at2759"/>
<dbReference type="SUPFAM" id="SSF46689">
    <property type="entry name" value="Homeodomain-like"/>
    <property type="match status" value="1"/>
</dbReference>
<keyword evidence="6 7" id="KW-0539">Nucleus</keyword>
<dbReference type="FunFam" id="1.10.10.60:FF:000357">
    <property type="entry name" value="Motor neuron and pancreas homeobox 1"/>
    <property type="match status" value="1"/>
</dbReference>
<keyword evidence="5" id="KW-0804">Transcription</keyword>
<feature type="compositionally biased region" description="Polar residues" evidence="9">
    <location>
        <begin position="271"/>
        <end position="286"/>
    </location>
</feature>
<evidence type="ECO:0000256" key="9">
    <source>
        <dbReference type="SAM" id="MobiDB-lite"/>
    </source>
</evidence>
<dbReference type="InParanoid" id="A0A2I4BW33"/>
<dbReference type="PROSITE" id="PS50071">
    <property type="entry name" value="HOMEOBOX_2"/>
    <property type="match status" value="1"/>
</dbReference>
<dbReference type="GO" id="GO:0005634">
    <property type="term" value="C:nucleus"/>
    <property type="evidence" value="ECO:0007669"/>
    <property type="project" value="UniProtKB-SubCell"/>
</dbReference>
<evidence type="ECO:0000256" key="2">
    <source>
        <dbReference type="ARBA" id="ARBA00023015"/>
    </source>
</evidence>
<keyword evidence="4 7" id="KW-0371">Homeobox</keyword>
<dbReference type="AlphaFoldDB" id="A0A2I4BW33"/>
<dbReference type="InterPro" id="IPR017970">
    <property type="entry name" value="Homeobox_CS"/>
</dbReference>
<comment type="subcellular location">
    <subcellularLocation>
        <location evidence="7 8">Nucleus</location>
    </subcellularLocation>
</comment>
<dbReference type="SMART" id="SM00389">
    <property type="entry name" value="HOX"/>
    <property type="match status" value="1"/>
</dbReference>
<dbReference type="Pfam" id="PF00046">
    <property type="entry name" value="Homeodomain"/>
    <property type="match status" value="1"/>
</dbReference>